<evidence type="ECO:0000313" key="2">
    <source>
        <dbReference type="EMBL" id="KAA8909920.1"/>
    </source>
</evidence>
<dbReference type="VEuPathDB" id="FungiDB:TRICI_004305"/>
<proteinExistence type="predicted"/>
<comment type="caution">
    <text evidence="2">The sequence shown here is derived from an EMBL/GenBank/DDBJ whole genome shotgun (WGS) entry which is preliminary data.</text>
</comment>
<feature type="compositionally biased region" description="Low complexity" evidence="1">
    <location>
        <begin position="109"/>
        <end position="125"/>
    </location>
</feature>
<feature type="compositionally biased region" description="Basic and acidic residues" evidence="1">
    <location>
        <begin position="53"/>
        <end position="66"/>
    </location>
</feature>
<reference evidence="2" key="1">
    <citation type="journal article" date="2019" name="G3 (Bethesda)">
        <title>Genome Assemblies of Two Rare Opportunistic Yeast Pathogens: Diutina rugosa (syn. Candida rugosa) and Trichomonascus ciferrii (syn. Candida ciferrii).</title>
        <authorList>
            <person name="Mixao V."/>
            <person name="Saus E."/>
            <person name="Hansen A.P."/>
            <person name="Lass-Florl C."/>
            <person name="Gabaldon T."/>
        </authorList>
    </citation>
    <scope>NUCLEOTIDE SEQUENCE</scope>
    <source>
        <strain evidence="2">CBS 4856</strain>
    </source>
</reference>
<feature type="region of interest" description="Disordered" evidence="1">
    <location>
        <begin position="103"/>
        <end position="160"/>
    </location>
</feature>
<evidence type="ECO:0000313" key="3">
    <source>
        <dbReference type="Proteomes" id="UP000761534"/>
    </source>
</evidence>
<keyword evidence="3" id="KW-1185">Reference proteome</keyword>
<sequence>MQDVWETTQENLENAVGSAYSGWNRAWDSFDIFFDMYDDDDAFGRDELERLLNEDNDNDGHDHVVNDNDNPDDQFPGNEAYGRIKSMLLSVFPSLHRYKPSTNDLIGVTGRTRSSTKSSTQSSETYRSRRDLFSDDDEDFGQQDAHMVSEADITSKVMSP</sequence>
<dbReference type="AlphaFoldDB" id="A0A642V1F4"/>
<name>A0A642V1F4_9ASCO</name>
<dbReference type="EMBL" id="SWFS01000330">
    <property type="protein sequence ID" value="KAA8909920.1"/>
    <property type="molecule type" value="Genomic_DNA"/>
</dbReference>
<organism evidence="2 3">
    <name type="scientific">Trichomonascus ciferrii</name>
    <dbReference type="NCBI Taxonomy" id="44093"/>
    <lineage>
        <taxon>Eukaryota</taxon>
        <taxon>Fungi</taxon>
        <taxon>Dikarya</taxon>
        <taxon>Ascomycota</taxon>
        <taxon>Saccharomycotina</taxon>
        <taxon>Dipodascomycetes</taxon>
        <taxon>Dipodascales</taxon>
        <taxon>Trichomonascaceae</taxon>
        <taxon>Trichomonascus</taxon>
        <taxon>Trichomonascus ciferrii complex</taxon>
    </lineage>
</organism>
<evidence type="ECO:0000256" key="1">
    <source>
        <dbReference type="SAM" id="MobiDB-lite"/>
    </source>
</evidence>
<gene>
    <name evidence="2" type="ORF">TRICI_004305</name>
</gene>
<accession>A0A642V1F4</accession>
<dbReference type="Proteomes" id="UP000761534">
    <property type="component" value="Unassembled WGS sequence"/>
</dbReference>
<feature type="region of interest" description="Disordered" evidence="1">
    <location>
        <begin position="53"/>
        <end position="79"/>
    </location>
</feature>
<protein>
    <submittedName>
        <fullName evidence="2">Uncharacterized protein</fullName>
    </submittedName>
</protein>